<dbReference type="AlphaFoldDB" id="A0A8C2DI90"/>
<feature type="region of interest" description="Disordered" evidence="11">
    <location>
        <begin position="134"/>
        <end position="191"/>
    </location>
</feature>
<comment type="caution">
    <text evidence="10">Lacks conserved residue(s) required for the propagation of feature annotation.</text>
</comment>
<evidence type="ECO:0000256" key="7">
    <source>
        <dbReference type="ARBA" id="ARBA00022843"/>
    </source>
</evidence>
<keyword evidence="5" id="KW-0677">Repeat</keyword>
<comment type="catalytic activity">
    <reaction evidence="1 9">
        <text>S-ubiquitinyl-[E2 ubiquitin-conjugating enzyme]-L-cysteine + [acceptor protein]-L-lysine = [E2 ubiquitin-conjugating enzyme]-L-cysteine + N(6)-ubiquitinyl-[acceptor protein]-L-lysine.</text>
        <dbReference type="EC" id="2.3.2.26"/>
    </reaction>
</comment>
<dbReference type="SMART" id="SM00456">
    <property type="entry name" value="WW"/>
    <property type="match status" value="4"/>
</dbReference>
<dbReference type="CDD" id="cd00078">
    <property type="entry name" value="HECTc"/>
    <property type="match status" value="1"/>
</dbReference>
<dbReference type="Pfam" id="PF00632">
    <property type="entry name" value="HECT"/>
    <property type="match status" value="1"/>
</dbReference>
<dbReference type="GO" id="GO:0070534">
    <property type="term" value="P:protein K63-linked ubiquitination"/>
    <property type="evidence" value="ECO:0007669"/>
    <property type="project" value="TreeGrafter"/>
</dbReference>
<feature type="compositionally biased region" description="Low complexity" evidence="11">
    <location>
        <begin position="162"/>
        <end position="175"/>
    </location>
</feature>
<dbReference type="Proteomes" id="UP000694701">
    <property type="component" value="Unplaced"/>
</dbReference>
<dbReference type="GO" id="GO:0005634">
    <property type="term" value="C:nucleus"/>
    <property type="evidence" value="ECO:0007669"/>
    <property type="project" value="UniProtKB-SubCell"/>
</dbReference>
<dbReference type="FunFam" id="3.30.2160.10:FF:000003">
    <property type="entry name" value="E3 ubiquitin-protein ligase"/>
    <property type="match status" value="1"/>
</dbReference>
<dbReference type="EC" id="2.3.2.26" evidence="9"/>
<feature type="domain" description="C2" evidence="12">
    <location>
        <begin position="1"/>
        <end position="100"/>
    </location>
</feature>
<evidence type="ECO:0000256" key="2">
    <source>
        <dbReference type="ARBA" id="ARBA00004123"/>
    </source>
</evidence>
<keyword evidence="6 9" id="KW-0833">Ubl conjugation pathway</keyword>
<comment type="subcellular location">
    <subcellularLocation>
        <location evidence="2">Nucleus</location>
    </subcellularLocation>
</comment>
<evidence type="ECO:0000256" key="10">
    <source>
        <dbReference type="PROSITE-ProRule" id="PRU00104"/>
    </source>
</evidence>
<dbReference type="PANTHER" id="PTHR11254">
    <property type="entry name" value="HECT DOMAIN UBIQUITIN-PROTEIN LIGASE"/>
    <property type="match status" value="1"/>
</dbReference>
<feature type="compositionally biased region" description="Polar residues" evidence="11">
    <location>
        <begin position="134"/>
        <end position="147"/>
    </location>
</feature>
<dbReference type="InterPro" id="IPR035892">
    <property type="entry name" value="C2_domain_sf"/>
</dbReference>
<dbReference type="PROSITE" id="PS50237">
    <property type="entry name" value="HECT"/>
    <property type="match status" value="1"/>
</dbReference>
<dbReference type="InterPro" id="IPR001202">
    <property type="entry name" value="WW_dom"/>
</dbReference>
<feature type="domain" description="WW" evidence="13">
    <location>
        <begin position="239"/>
        <end position="272"/>
    </location>
</feature>
<dbReference type="PROSITE" id="PS50004">
    <property type="entry name" value="C2"/>
    <property type="match status" value="1"/>
</dbReference>
<sequence length="782" mass="90327">MKAQLQITVLSAKLRDSKKNWFGPSPYVEVCVDGQSKKTEKCTNTHSPKWKQSLTVIVTPFSKLVFRVWSHQTLKSDILLGMATLEVSETLKANNMKICEVVQTLQLSSDREHSELVGDLSVCLDGLQVDPETFTSEEQNRDSSPSSDIADEAPLPNGHAVGSPGSASPSAGALRPPRPSRPQRPPASSFRGSFKLKFPTCSLHCFLASSAGSTPTHGSSAPTPRTSPTPPRAPLISNGPLPPGWEQRVDHNDRVYYVDHIEKRTTWERPEPLPPGWERRLDPMGRVYFVDHVNRTTTWQRPTDESVRNYEEWQNQRSQLQGAMHRFNQRFIYGEQLAPTANKEFDPLGPLPPGWEKRTDSNRRMYFVHHPTRSTQWEDPRTQGLLNEKPLPEGWEMRFTVDGIPYFVDHNRKTTTYIDPRTGKSSLENGPQITYVRDFKAKVHYFRFWCQQLAMPQHIKIHVSRKTLFEDSFQQIMSCHPQDLRRRLWIIFPGEEGLDYGGVAREWFFLLSHEVLNPMYCLFEYAGKDNYCLQINPASFINPDHLKYFKFIGRFIAMALFHGKFIDTGFSLPFYKRILNKPLALKDLESIDPEFYNSLIWIKDNNIEDCGLEMFFSVDKEILGEVTTHELKPDGGNIQVTEENKEEYIRLVAEWRLSRGVEEQTQAFLEGFNEVLPQQYLQYFDAKELEVMLCGMQEIDLGDWQRNTIYRHYARSSKQIVWFWQFVKEIDNEKRMRLLQFVTGTCRLPVGGFADLMGSNGPQKFCVEKVGKENWLPRSHTW</sequence>
<dbReference type="CDD" id="cd04021">
    <property type="entry name" value="C2_E3_ubiquitin_ligase"/>
    <property type="match status" value="1"/>
</dbReference>
<dbReference type="PROSITE" id="PS01159">
    <property type="entry name" value="WW_DOMAIN_1"/>
    <property type="match status" value="4"/>
</dbReference>
<evidence type="ECO:0000256" key="8">
    <source>
        <dbReference type="ARBA" id="ARBA00023242"/>
    </source>
</evidence>
<proteinExistence type="predicted"/>
<feature type="region of interest" description="Disordered" evidence="11">
    <location>
        <begin position="211"/>
        <end position="234"/>
    </location>
</feature>
<dbReference type="Gene3D" id="3.30.2160.10">
    <property type="entry name" value="Hect, E3 ligase catalytic domain"/>
    <property type="match status" value="1"/>
</dbReference>
<dbReference type="GO" id="GO:0043161">
    <property type="term" value="P:proteasome-mediated ubiquitin-dependent protein catabolic process"/>
    <property type="evidence" value="ECO:0007669"/>
    <property type="project" value="TreeGrafter"/>
</dbReference>
<dbReference type="GO" id="GO:0005737">
    <property type="term" value="C:cytoplasm"/>
    <property type="evidence" value="ECO:0007669"/>
    <property type="project" value="TreeGrafter"/>
</dbReference>
<dbReference type="SUPFAM" id="SSF49562">
    <property type="entry name" value="C2 domain (Calcium/lipid-binding domain, CaLB)"/>
    <property type="match status" value="1"/>
</dbReference>
<dbReference type="UniPathway" id="UPA00143"/>
<keyword evidence="4 9" id="KW-0808">Transferase</keyword>
<evidence type="ECO:0000259" key="13">
    <source>
        <dbReference type="PROSITE" id="PS50020"/>
    </source>
</evidence>
<dbReference type="InterPro" id="IPR024928">
    <property type="entry name" value="E3_ub_ligase_SMURF1"/>
</dbReference>
<dbReference type="Gene3D" id="3.90.1750.10">
    <property type="entry name" value="Hect, E3 ligase catalytic domains"/>
    <property type="match status" value="1"/>
</dbReference>
<evidence type="ECO:0000256" key="5">
    <source>
        <dbReference type="ARBA" id="ARBA00022737"/>
    </source>
</evidence>
<dbReference type="PIRSF" id="PIRSF001569">
    <property type="entry name" value="E3_ub_ligase_SMURF1"/>
    <property type="match status" value="1"/>
</dbReference>
<keyword evidence="7" id="KW-0832">Ubl conjugation</keyword>
<reference evidence="15" key="1">
    <citation type="submission" date="2025-08" db="UniProtKB">
        <authorList>
            <consortium name="Ensembl"/>
        </authorList>
    </citation>
    <scope>IDENTIFICATION</scope>
</reference>
<evidence type="ECO:0000313" key="16">
    <source>
        <dbReference type="Proteomes" id="UP000694701"/>
    </source>
</evidence>
<dbReference type="SMART" id="SM00239">
    <property type="entry name" value="C2"/>
    <property type="match status" value="1"/>
</dbReference>
<dbReference type="Ensembl" id="ENSCCRT00020028685.1">
    <property type="protein sequence ID" value="ENSCCRP00020026185.1"/>
    <property type="gene ID" value="ENSCCRG00020007688.1"/>
</dbReference>
<dbReference type="GO" id="GO:0061630">
    <property type="term" value="F:ubiquitin protein ligase activity"/>
    <property type="evidence" value="ECO:0007669"/>
    <property type="project" value="UniProtKB-EC"/>
</dbReference>
<feature type="domain" description="WW" evidence="13">
    <location>
        <begin position="389"/>
        <end position="422"/>
    </location>
</feature>
<dbReference type="GO" id="GO:0070936">
    <property type="term" value="P:protein K48-linked ubiquitination"/>
    <property type="evidence" value="ECO:0007669"/>
    <property type="project" value="TreeGrafter"/>
</dbReference>
<dbReference type="InterPro" id="IPR000569">
    <property type="entry name" value="HECT_dom"/>
</dbReference>
<dbReference type="SUPFAM" id="SSF51045">
    <property type="entry name" value="WW domain"/>
    <property type="match status" value="4"/>
</dbReference>
<dbReference type="InterPro" id="IPR036020">
    <property type="entry name" value="WW_dom_sf"/>
</dbReference>
<dbReference type="InterPro" id="IPR000008">
    <property type="entry name" value="C2_dom"/>
</dbReference>
<dbReference type="PROSITE" id="PS50020">
    <property type="entry name" value="WW_DOMAIN_2"/>
    <property type="match status" value="4"/>
</dbReference>
<dbReference type="InterPro" id="IPR050409">
    <property type="entry name" value="E3_ubiq-protein_ligase"/>
</dbReference>
<feature type="compositionally biased region" description="Pro residues" evidence="11">
    <location>
        <begin position="176"/>
        <end position="185"/>
    </location>
</feature>
<name>A0A8C2DI90_CYPCA</name>
<evidence type="ECO:0000256" key="4">
    <source>
        <dbReference type="ARBA" id="ARBA00022679"/>
    </source>
</evidence>
<dbReference type="Gene3D" id="2.20.70.10">
    <property type="match status" value="3"/>
</dbReference>
<dbReference type="Gene3D" id="3.30.2410.10">
    <property type="entry name" value="Hect, E3 ligase catalytic domain"/>
    <property type="match status" value="1"/>
</dbReference>
<evidence type="ECO:0000313" key="15">
    <source>
        <dbReference type="Ensembl" id="ENSCCRP00020026185.1"/>
    </source>
</evidence>
<dbReference type="PANTHER" id="PTHR11254:SF66">
    <property type="entry name" value="E3 UBIQUITIN-PROTEIN LIGASE ITCHY HOMOLOG"/>
    <property type="match status" value="1"/>
</dbReference>
<evidence type="ECO:0000259" key="14">
    <source>
        <dbReference type="PROSITE" id="PS50237"/>
    </source>
</evidence>
<comment type="pathway">
    <text evidence="3 9">Protein modification; protein ubiquitination.</text>
</comment>
<dbReference type="GO" id="GO:0035519">
    <property type="term" value="P:protein K29-linked ubiquitination"/>
    <property type="evidence" value="ECO:0007669"/>
    <property type="project" value="TreeGrafter"/>
</dbReference>
<dbReference type="Pfam" id="PF00397">
    <property type="entry name" value="WW"/>
    <property type="match status" value="4"/>
</dbReference>
<dbReference type="FunFam" id="2.20.70.10:FF:000005">
    <property type="entry name" value="E3 ubiquitin-protein ligase"/>
    <property type="match status" value="1"/>
</dbReference>
<dbReference type="FunFam" id="2.20.70.10:FF:000009">
    <property type="entry name" value="E3 ubiquitin-protein ligase"/>
    <property type="match status" value="1"/>
</dbReference>
<evidence type="ECO:0000256" key="1">
    <source>
        <dbReference type="ARBA" id="ARBA00000885"/>
    </source>
</evidence>
<evidence type="ECO:0000256" key="9">
    <source>
        <dbReference type="PIRNR" id="PIRNR001569"/>
    </source>
</evidence>
<evidence type="ECO:0000256" key="6">
    <source>
        <dbReference type="ARBA" id="ARBA00022786"/>
    </source>
</evidence>
<dbReference type="InterPro" id="IPR035983">
    <property type="entry name" value="Hect_E3_ubiquitin_ligase"/>
</dbReference>
<dbReference type="FunFam" id="2.20.70.10:FF:000063">
    <property type="entry name" value="E3 ubiquitin-protein ligase NEDD4"/>
    <property type="match status" value="1"/>
</dbReference>
<feature type="domain" description="HECT" evidence="14">
    <location>
        <begin position="480"/>
        <end position="782"/>
    </location>
</feature>
<dbReference type="CDD" id="cd00201">
    <property type="entry name" value="WW"/>
    <property type="match status" value="4"/>
</dbReference>
<evidence type="ECO:0000259" key="12">
    <source>
        <dbReference type="PROSITE" id="PS50004"/>
    </source>
</evidence>
<feature type="domain" description="WW" evidence="13">
    <location>
        <begin position="271"/>
        <end position="304"/>
    </location>
</feature>
<evidence type="ECO:0000256" key="11">
    <source>
        <dbReference type="SAM" id="MobiDB-lite"/>
    </source>
</evidence>
<dbReference type="Pfam" id="PF00168">
    <property type="entry name" value="C2"/>
    <property type="match status" value="1"/>
</dbReference>
<dbReference type="SMART" id="SM00119">
    <property type="entry name" value="HECTc"/>
    <property type="match status" value="1"/>
</dbReference>
<dbReference type="SUPFAM" id="SSF56204">
    <property type="entry name" value="Hect, E3 ligase catalytic domain"/>
    <property type="match status" value="1"/>
</dbReference>
<evidence type="ECO:0000256" key="3">
    <source>
        <dbReference type="ARBA" id="ARBA00004906"/>
    </source>
</evidence>
<protein>
    <recommendedName>
        <fullName evidence="9">E3 ubiquitin-protein ligase</fullName>
        <ecNumber evidence="9">2.3.2.26</ecNumber>
    </recommendedName>
</protein>
<organism evidence="15 16">
    <name type="scientific">Cyprinus carpio</name>
    <name type="common">Common carp</name>
    <dbReference type="NCBI Taxonomy" id="7962"/>
    <lineage>
        <taxon>Eukaryota</taxon>
        <taxon>Metazoa</taxon>
        <taxon>Chordata</taxon>
        <taxon>Craniata</taxon>
        <taxon>Vertebrata</taxon>
        <taxon>Euteleostomi</taxon>
        <taxon>Actinopterygii</taxon>
        <taxon>Neopterygii</taxon>
        <taxon>Teleostei</taxon>
        <taxon>Ostariophysi</taxon>
        <taxon>Cypriniformes</taxon>
        <taxon>Cyprinidae</taxon>
        <taxon>Cyprininae</taxon>
        <taxon>Cyprinus</taxon>
    </lineage>
</organism>
<feature type="domain" description="WW" evidence="13">
    <location>
        <begin position="349"/>
        <end position="382"/>
    </location>
</feature>
<dbReference type="Gene3D" id="2.60.40.150">
    <property type="entry name" value="C2 domain"/>
    <property type="match status" value="1"/>
</dbReference>
<dbReference type="FunFam" id="2.60.40.150:FF:000092">
    <property type="entry name" value="E3 ubiquitin-protein ligase"/>
    <property type="match status" value="1"/>
</dbReference>
<keyword evidence="8" id="KW-0539">Nucleus</keyword>
<accession>A0A8C2DI90</accession>
<dbReference type="FunFam" id="3.90.1750.10:FF:000002">
    <property type="entry name" value="E3 ubiquitin-protein ligase"/>
    <property type="match status" value="1"/>
</dbReference>